<evidence type="ECO:0008006" key="3">
    <source>
        <dbReference type="Google" id="ProtNLM"/>
    </source>
</evidence>
<dbReference type="AlphaFoldDB" id="A0A6J5B2E6"/>
<gene>
    <name evidence="1" type="ORF">LMG24238_02995</name>
</gene>
<proteinExistence type="predicted"/>
<dbReference type="InterPro" id="IPR010265">
    <property type="entry name" value="Phage_lambda_TipM"/>
</dbReference>
<keyword evidence="2" id="KW-1185">Reference proteome</keyword>
<organism evidence="1 2">
    <name type="scientific">Paraburkholderia sediminicola</name>
    <dbReference type="NCBI Taxonomy" id="458836"/>
    <lineage>
        <taxon>Bacteria</taxon>
        <taxon>Pseudomonadati</taxon>
        <taxon>Pseudomonadota</taxon>
        <taxon>Betaproteobacteria</taxon>
        <taxon>Burkholderiales</taxon>
        <taxon>Burkholderiaceae</taxon>
        <taxon>Paraburkholderia</taxon>
    </lineage>
</organism>
<dbReference type="GeneID" id="97041624"/>
<accession>A0A6J5B2E6</accession>
<evidence type="ECO:0000313" key="2">
    <source>
        <dbReference type="Proteomes" id="UP000494255"/>
    </source>
</evidence>
<protein>
    <recommendedName>
        <fullName evidence="3">Phage-related protein</fullName>
    </recommendedName>
</protein>
<dbReference type="EMBL" id="CADIKC010000003">
    <property type="protein sequence ID" value="CAB3688613.1"/>
    <property type="molecule type" value="Genomic_DNA"/>
</dbReference>
<dbReference type="Pfam" id="PF05939">
    <property type="entry name" value="Phage_min_tail"/>
    <property type="match status" value="1"/>
</dbReference>
<evidence type="ECO:0000313" key="1">
    <source>
        <dbReference type="EMBL" id="CAB3688613.1"/>
    </source>
</evidence>
<sequence length="112" mass="12300">MTDTFIWVPTVAGLSGDATLKVRKAQFGDGYAQRVADGLNNRSSSYQLQFIGAADKLTAILAFLDAHAGATAFYWTPLLRTQSLFTCEKYTEPTKDGDVYTMTAQFDQTFAP</sequence>
<dbReference type="RefSeq" id="WP_175051118.1">
    <property type="nucleotide sequence ID" value="NZ_CADIKC010000003.1"/>
</dbReference>
<reference evidence="1 2" key="1">
    <citation type="submission" date="2020-04" db="EMBL/GenBank/DDBJ databases">
        <authorList>
            <person name="De Canck E."/>
        </authorList>
    </citation>
    <scope>NUCLEOTIDE SEQUENCE [LARGE SCALE GENOMIC DNA]</scope>
    <source>
        <strain evidence="1 2">LMG 24238</strain>
    </source>
</reference>
<name>A0A6J5B2E6_9BURK</name>
<dbReference type="Proteomes" id="UP000494255">
    <property type="component" value="Unassembled WGS sequence"/>
</dbReference>